<reference evidence="1 2" key="1">
    <citation type="submission" date="2018-08" db="EMBL/GenBank/DDBJ databases">
        <title>Genome of Clostridium chromiireducens C1, DSM12136.</title>
        <authorList>
            <person name="Xing M."/>
            <person name="Wei Y."/>
            <person name="Ang E.L."/>
            <person name="Zhao H."/>
            <person name="Zhang Y."/>
        </authorList>
    </citation>
    <scope>NUCLEOTIDE SEQUENCE [LARGE SCALE GENOMIC DNA]</scope>
    <source>
        <strain evidence="1 2">C1</strain>
    </source>
</reference>
<dbReference type="AlphaFoldDB" id="A0A399IIM5"/>
<sequence>MINATYYAGGGGYTPADMMQRDADWISPGVLSTQDLVVAQTTTASMNVTVSGAAQGQTGGNAWLPNGYRVFNDSLATLAIPAADTTNPRIDLVVIGIDTTATPYIPQVKVIKGTASASPSVPALPTGFVGISLARVRVNANVTSITNANITDIRTIAGLVVNSGGDKVEAILSDLMSDRIYYCGTTSGTNTYAVTNSEITAYTDGLTVRVKIGNASTGASTININGLGAKTILDTLGNSITSGGLKAGLPYHLSYNGTNFIVLGKGGGGDATAAQILLGKKATVDSGLVTGTLDLTNLVTDNIKSGVTINGVPGKSSVVDTSDATATSAQMLYNSTGYVNGSKITGTIPLANPDYVDQIPASNVTVGAASNDGQNYAYLGIPNNKYLNGVNWVRSLQPDLLAANILSGKNILGIAGSASRVVSGDFIVASGGSLSINLPFTPTIVILYNSANVGSWALSGTAAHIIDRETKSWYGSFSAVGATISATMSSGMSFSGKYLAILL</sequence>
<organism evidence="1 2">
    <name type="scientific">Clostridium chromiireducens</name>
    <dbReference type="NCBI Taxonomy" id="225345"/>
    <lineage>
        <taxon>Bacteria</taxon>
        <taxon>Bacillati</taxon>
        <taxon>Bacillota</taxon>
        <taxon>Clostridia</taxon>
        <taxon>Eubacteriales</taxon>
        <taxon>Clostridiaceae</taxon>
        <taxon>Clostridium</taxon>
    </lineage>
</organism>
<accession>A0A399IIM5</accession>
<protein>
    <submittedName>
        <fullName evidence="1">Uncharacterized protein</fullName>
    </submittedName>
</protein>
<dbReference type="Proteomes" id="UP000265930">
    <property type="component" value="Unassembled WGS sequence"/>
</dbReference>
<evidence type="ECO:0000313" key="1">
    <source>
        <dbReference type="EMBL" id="RII32864.1"/>
    </source>
</evidence>
<gene>
    <name evidence="1" type="ORF">D2A34_21965</name>
</gene>
<comment type="caution">
    <text evidence="1">The sequence shown here is derived from an EMBL/GenBank/DDBJ whole genome shotgun (WGS) entry which is preliminary data.</text>
</comment>
<evidence type="ECO:0000313" key="2">
    <source>
        <dbReference type="Proteomes" id="UP000265930"/>
    </source>
</evidence>
<dbReference type="RefSeq" id="WP_119367939.1">
    <property type="nucleotide sequence ID" value="NZ_QXDJ01000006.1"/>
</dbReference>
<name>A0A399IIM5_9CLOT</name>
<proteinExistence type="predicted"/>
<dbReference type="EMBL" id="QXDJ01000006">
    <property type="protein sequence ID" value="RII32864.1"/>
    <property type="molecule type" value="Genomic_DNA"/>
</dbReference>